<name>A0A822YHZ6_NELNU</name>
<keyword evidence="2" id="KW-1185">Reference proteome</keyword>
<comment type="caution">
    <text evidence="1">The sequence shown here is derived from an EMBL/GenBank/DDBJ whole genome shotgun (WGS) entry which is preliminary data.</text>
</comment>
<dbReference type="AlphaFoldDB" id="A0A822YHZ6"/>
<dbReference type="Proteomes" id="UP000607653">
    <property type="component" value="Unassembled WGS sequence"/>
</dbReference>
<dbReference type="PROSITE" id="PS51257">
    <property type="entry name" value="PROKAR_LIPOPROTEIN"/>
    <property type="match status" value="1"/>
</dbReference>
<accession>A0A822YHZ6</accession>
<evidence type="ECO:0000313" key="1">
    <source>
        <dbReference type="EMBL" id="DAD32137.1"/>
    </source>
</evidence>
<reference evidence="1 2" key="1">
    <citation type="journal article" date="2020" name="Mol. Biol. Evol.">
        <title>Distinct Expression and Methylation Patterns for Genes with Different Fates following a Single Whole-Genome Duplication in Flowering Plants.</title>
        <authorList>
            <person name="Shi T."/>
            <person name="Rahmani R.S."/>
            <person name="Gugger P.F."/>
            <person name="Wang M."/>
            <person name="Li H."/>
            <person name="Zhang Y."/>
            <person name="Li Z."/>
            <person name="Wang Q."/>
            <person name="Van de Peer Y."/>
            <person name="Marchal K."/>
            <person name="Chen J."/>
        </authorList>
    </citation>
    <scope>NUCLEOTIDE SEQUENCE [LARGE SCALE GENOMIC DNA]</scope>
    <source>
        <tissue evidence="1">Leaf</tissue>
    </source>
</reference>
<gene>
    <name evidence="1" type="ORF">HUJ06_010988</name>
</gene>
<evidence type="ECO:0000313" key="2">
    <source>
        <dbReference type="Proteomes" id="UP000607653"/>
    </source>
</evidence>
<sequence>MKTNIFQAMGFVSACGDWSDMTQYLLSCSQTPYPEICKASIRSSLL</sequence>
<organism evidence="1 2">
    <name type="scientific">Nelumbo nucifera</name>
    <name type="common">Sacred lotus</name>
    <dbReference type="NCBI Taxonomy" id="4432"/>
    <lineage>
        <taxon>Eukaryota</taxon>
        <taxon>Viridiplantae</taxon>
        <taxon>Streptophyta</taxon>
        <taxon>Embryophyta</taxon>
        <taxon>Tracheophyta</taxon>
        <taxon>Spermatophyta</taxon>
        <taxon>Magnoliopsida</taxon>
        <taxon>Proteales</taxon>
        <taxon>Nelumbonaceae</taxon>
        <taxon>Nelumbo</taxon>
    </lineage>
</organism>
<protein>
    <submittedName>
        <fullName evidence="1">Uncharacterized protein</fullName>
    </submittedName>
</protein>
<dbReference type="EMBL" id="DUZY01000003">
    <property type="protein sequence ID" value="DAD32137.1"/>
    <property type="molecule type" value="Genomic_DNA"/>
</dbReference>
<proteinExistence type="predicted"/>